<dbReference type="EMBL" id="DWYS01000152">
    <property type="protein sequence ID" value="HJB08728.1"/>
    <property type="molecule type" value="Genomic_DNA"/>
</dbReference>
<evidence type="ECO:0000313" key="3">
    <source>
        <dbReference type="Proteomes" id="UP000886804"/>
    </source>
</evidence>
<sequence>MGLMVPYLTTLAWTGTIHGEEIRLEQSRTPSSGRRILLDRGKSGVYVDAEEYLPGVLAGQIPADFEMEVLKAQAVIARTYIYKQMEKNEDGIWQVPESALDLDVLEMPQMKKMWGNEAFLEDYGRLEEAVQATSGQVLKWQEAYIDPMFCRASAGMTRQGDENHPYLHPVDCPGDLEAEGYLQLVNFSKGEFADRLSQIPGGDGETVPAVEAGQLPDSIQIVEREEGGYVTSLQVGERIFTGEEVQYALGLQSNAFSFVPFEDGIRAETKGIGHGYGFSQTEANRMAEEGWTAEDLLLHFYKNVQLTAE</sequence>
<dbReference type="Pfam" id="PF08486">
    <property type="entry name" value="SpoIID"/>
    <property type="match status" value="1"/>
</dbReference>
<dbReference type="InterPro" id="IPR013693">
    <property type="entry name" value="SpoIID/LytB_N"/>
</dbReference>
<dbReference type="AlphaFoldDB" id="A0A9D2L9Y9"/>
<reference evidence="2" key="2">
    <citation type="submission" date="2021-04" db="EMBL/GenBank/DDBJ databases">
        <authorList>
            <person name="Gilroy R."/>
        </authorList>
    </citation>
    <scope>NUCLEOTIDE SEQUENCE</scope>
    <source>
        <strain evidence="2">CHK188-4685</strain>
    </source>
</reference>
<name>A0A9D2L9Y9_9FIRM</name>
<gene>
    <name evidence="2" type="ORF">H9716_12840</name>
</gene>
<comment type="caution">
    <text evidence="2">The sequence shown here is derived from an EMBL/GenBank/DDBJ whole genome shotgun (WGS) entry which is preliminary data.</text>
</comment>
<dbReference type="GO" id="GO:0030435">
    <property type="term" value="P:sporulation resulting in formation of a cellular spore"/>
    <property type="evidence" value="ECO:0007669"/>
    <property type="project" value="InterPro"/>
</dbReference>
<evidence type="ECO:0000259" key="1">
    <source>
        <dbReference type="Pfam" id="PF08486"/>
    </source>
</evidence>
<dbReference type="InterPro" id="IPR013486">
    <property type="entry name" value="SpoIID/LytB"/>
</dbReference>
<dbReference type="NCBIfam" id="TIGR02669">
    <property type="entry name" value="SpoIID_LytB"/>
    <property type="match status" value="1"/>
</dbReference>
<feature type="domain" description="Sporulation stage II protein D amidase enhancer LytB N-terminal" evidence="1">
    <location>
        <begin position="46"/>
        <end position="139"/>
    </location>
</feature>
<organism evidence="2 3">
    <name type="scientific">Candidatus Enterocloster faecavium</name>
    <dbReference type="NCBI Taxonomy" id="2838560"/>
    <lineage>
        <taxon>Bacteria</taxon>
        <taxon>Bacillati</taxon>
        <taxon>Bacillota</taxon>
        <taxon>Clostridia</taxon>
        <taxon>Lachnospirales</taxon>
        <taxon>Lachnospiraceae</taxon>
        <taxon>Enterocloster</taxon>
    </lineage>
</organism>
<dbReference type="Proteomes" id="UP000886804">
    <property type="component" value="Unassembled WGS sequence"/>
</dbReference>
<accession>A0A9D2L9Y9</accession>
<proteinExistence type="predicted"/>
<protein>
    <submittedName>
        <fullName evidence="2">SpoIID/LytB domain-containing protein</fullName>
    </submittedName>
</protein>
<evidence type="ECO:0000313" key="2">
    <source>
        <dbReference type="EMBL" id="HJB08728.1"/>
    </source>
</evidence>
<reference evidence="2" key="1">
    <citation type="journal article" date="2021" name="PeerJ">
        <title>Extensive microbial diversity within the chicken gut microbiome revealed by metagenomics and culture.</title>
        <authorList>
            <person name="Gilroy R."/>
            <person name="Ravi A."/>
            <person name="Getino M."/>
            <person name="Pursley I."/>
            <person name="Horton D.L."/>
            <person name="Alikhan N.F."/>
            <person name="Baker D."/>
            <person name="Gharbi K."/>
            <person name="Hall N."/>
            <person name="Watson M."/>
            <person name="Adriaenssens E.M."/>
            <person name="Foster-Nyarko E."/>
            <person name="Jarju S."/>
            <person name="Secka A."/>
            <person name="Antonio M."/>
            <person name="Oren A."/>
            <person name="Chaudhuri R.R."/>
            <person name="La Ragione R."/>
            <person name="Hildebrand F."/>
            <person name="Pallen M.J."/>
        </authorList>
    </citation>
    <scope>NUCLEOTIDE SEQUENCE</scope>
    <source>
        <strain evidence="2">CHK188-4685</strain>
    </source>
</reference>